<dbReference type="Pfam" id="PF13539">
    <property type="entry name" value="Peptidase_M15_4"/>
    <property type="match status" value="1"/>
</dbReference>
<feature type="domain" description="Peptidase M15C" evidence="3">
    <location>
        <begin position="219"/>
        <end position="307"/>
    </location>
</feature>
<proteinExistence type="predicted"/>
<evidence type="ECO:0000313" key="5">
    <source>
        <dbReference type="Proteomes" id="UP000824169"/>
    </source>
</evidence>
<accession>A0A9D1TBF8</accession>
<name>A0A9D1TBF8_9FIRM</name>
<evidence type="ECO:0000259" key="3">
    <source>
        <dbReference type="Pfam" id="PF13539"/>
    </source>
</evidence>
<evidence type="ECO:0000313" key="4">
    <source>
        <dbReference type="EMBL" id="HIV26113.1"/>
    </source>
</evidence>
<keyword evidence="2" id="KW-0732">Signal</keyword>
<dbReference type="EMBL" id="DVOO01000030">
    <property type="protein sequence ID" value="HIV26113.1"/>
    <property type="molecule type" value="Genomic_DNA"/>
</dbReference>
<dbReference type="SUPFAM" id="SSF55166">
    <property type="entry name" value="Hedgehog/DD-peptidase"/>
    <property type="match status" value="1"/>
</dbReference>
<evidence type="ECO:0000256" key="2">
    <source>
        <dbReference type="SAM" id="SignalP"/>
    </source>
</evidence>
<gene>
    <name evidence="4" type="ORF">IAB71_10120</name>
</gene>
<dbReference type="InterPro" id="IPR039561">
    <property type="entry name" value="Peptidase_M15C"/>
</dbReference>
<feature type="compositionally biased region" description="Basic and acidic residues" evidence="1">
    <location>
        <begin position="35"/>
        <end position="46"/>
    </location>
</feature>
<dbReference type="PROSITE" id="PS51257">
    <property type="entry name" value="PROKAR_LIPOPROTEIN"/>
    <property type="match status" value="1"/>
</dbReference>
<sequence>MRKHSRKFIGKLCLTAAAVAAVILLGCQAGRRAENRAQSQEPERLSETSAVTPSAGAGTEEDVSASAPEPEAAVAGSEPTPSPLPPLEQRLAELPAGTVVAEEEVNREDLSVYFQDYEISDPLFARIYGDDRSYKTYCTVPREDLRYIKLLHYGFEGEIRVGELMVNALLAEDMKAIFQELFENQYQIEKMYLVDNYGADDDLSVNDNNTSCFNFRLGTNSQSLSNHAAGCAIDINPKQNPYYIIGPDGSYVWENEDAELYIDRNVPDAAERHMITEQDLCYQLFTQYGYTWGGDWQNPIDYQHFEKIVYTAAMP</sequence>
<feature type="compositionally biased region" description="Low complexity" evidence="1">
    <location>
        <begin position="64"/>
        <end position="79"/>
    </location>
</feature>
<feature type="chain" id="PRO_5038691477" evidence="2">
    <location>
        <begin position="30"/>
        <end position="315"/>
    </location>
</feature>
<organism evidence="4 5">
    <name type="scientific">Candidatus Scatomonas pullistercoris</name>
    <dbReference type="NCBI Taxonomy" id="2840920"/>
    <lineage>
        <taxon>Bacteria</taxon>
        <taxon>Bacillati</taxon>
        <taxon>Bacillota</taxon>
        <taxon>Clostridia</taxon>
        <taxon>Lachnospirales</taxon>
        <taxon>Lachnospiraceae</taxon>
        <taxon>Lachnospiraceae incertae sedis</taxon>
        <taxon>Candidatus Scatomonas</taxon>
    </lineage>
</organism>
<feature type="signal peptide" evidence="2">
    <location>
        <begin position="1"/>
        <end position="29"/>
    </location>
</feature>
<dbReference type="Gene3D" id="3.30.1380.10">
    <property type="match status" value="1"/>
</dbReference>
<dbReference type="AlphaFoldDB" id="A0A9D1TBF8"/>
<comment type="caution">
    <text evidence="4">The sequence shown here is derived from an EMBL/GenBank/DDBJ whole genome shotgun (WGS) entry which is preliminary data.</text>
</comment>
<dbReference type="Proteomes" id="UP000824169">
    <property type="component" value="Unassembled WGS sequence"/>
</dbReference>
<evidence type="ECO:0000256" key="1">
    <source>
        <dbReference type="SAM" id="MobiDB-lite"/>
    </source>
</evidence>
<dbReference type="InterPro" id="IPR009045">
    <property type="entry name" value="Zn_M74/Hedgehog-like"/>
</dbReference>
<feature type="region of interest" description="Disordered" evidence="1">
    <location>
        <begin position="35"/>
        <end position="88"/>
    </location>
</feature>
<dbReference type="GO" id="GO:0008233">
    <property type="term" value="F:peptidase activity"/>
    <property type="evidence" value="ECO:0007669"/>
    <property type="project" value="InterPro"/>
</dbReference>
<reference evidence="4" key="2">
    <citation type="journal article" date="2021" name="PeerJ">
        <title>Extensive microbial diversity within the chicken gut microbiome revealed by metagenomics and culture.</title>
        <authorList>
            <person name="Gilroy R."/>
            <person name="Ravi A."/>
            <person name="Getino M."/>
            <person name="Pursley I."/>
            <person name="Horton D.L."/>
            <person name="Alikhan N.F."/>
            <person name="Baker D."/>
            <person name="Gharbi K."/>
            <person name="Hall N."/>
            <person name="Watson M."/>
            <person name="Adriaenssens E.M."/>
            <person name="Foster-Nyarko E."/>
            <person name="Jarju S."/>
            <person name="Secka A."/>
            <person name="Antonio M."/>
            <person name="Oren A."/>
            <person name="Chaudhuri R.R."/>
            <person name="La Ragione R."/>
            <person name="Hildebrand F."/>
            <person name="Pallen M.J."/>
        </authorList>
    </citation>
    <scope>NUCLEOTIDE SEQUENCE</scope>
    <source>
        <strain evidence="4">CHK188-20938</strain>
    </source>
</reference>
<protein>
    <submittedName>
        <fullName evidence="4">M15 family metallopeptidase</fullName>
    </submittedName>
</protein>
<reference evidence="4" key="1">
    <citation type="submission" date="2020-10" db="EMBL/GenBank/DDBJ databases">
        <authorList>
            <person name="Gilroy R."/>
        </authorList>
    </citation>
    <scope>NUCLEOTIDE SEQUENCE</scope>
    <source>
        <strain evidence="4">CHK188-20938</strain>
    </source>
</reference>